<dbReference type="EMBL" id="NNRN01000056">
    <property type="protein sequence ID" value="OYR25966.1"/>
    <property type="molecule type" value="Genomic_DNA"/>
</dbReference>
<feature type="transmembrane region" description="Helical" evidence="6">
    <location>
        <begin position="300"/>
        <end position="319"/>
    </location>
</feature>
<evidence type="ECO:0000256" key="3">
    <source>
        <dbReference type="ARBA" id="ARBA00022692"/>
    </source>
</evidence>
<dbReference type="Pfam" id="PF02653">
    <property type="entry name" value="BPD_transp_2"/>
    <property type="match status" value="1"/>
</dbReference>
<feature type="transmembrane region" description="Helical" evidence="6">
    <location>
        <begin position="90"/>
        <end position="111"/>
    </location>
</feature>
<gene>
    <name evidence="7" type="ORF">CES86_4020</name>
</gene>
<organism evidence="7 8">
    <name type="scientific">Brucella lupini</name>
    <dbReference type="NCBI Taxonomy" id="255457"/>
    <lineage>
        <taxon>Bacteria</taxon>
        <taxon>Pseudomonadati</taxon>
        <taxon>Pseudomonadota</taxon>
        <taxon>Alphaproteobacteria</taxon>
        <taxon>Hyphomicrobiales</taxon>
        <taxon>Brucellaceae</taxon>
        <taxon>Brucella/Ochrobactrum group</taxon>
        <taxon>Brucella</taxon>
    </lineage>
</organism>
<comment type="caution">
    <text evidence="7">The sequence shown here is derived from an EMBL/GenBank/DDBJ whole genome shotgun (WGS) entry which is preliminary data.</text>
</comment>
<dbReference type="GO" id="GO:0022857">
    <property type="term" value="F:transmembrane transporter activity"/>
    <property type="evidence" value="ECO:0007669"/>
    <property type="project" value="InterPro"/>
</dbReference>
<dbReference type="InterPro" id="IPR001851">
    <property type="entry name" value="ABC_transp_permease"/>
</dbReference>
<keyword evidence="4 6" id="KW-1133">Transmembrane helix</keyword>
<name>A0A256GGE9_9HYPH</name>
<feature type="transmembrane region" description="Helical" evidence="6">
    <location>
        <begin position="276"/>
        <end position="294"/>
    </location>
</feature>
<evidence type="ECO:0000313" key="7">
    <source>
        <dbReference type="EMBL" id="OYR25966.1"/>
    </source>
</evidence>
<evidence type="ECO:0000256" key="1">
    <source>
        <dbReference type="ARBA" id="ARBA00004651"/>
    </source>
</evidence>
<accession>A0A256GGE9</accession>
<dbReference type="AlphaFoldDB" id="A0A256GGE9"/>
<dbReference type="Proteomes" id="UP000216363">
    <property type="component" value="Unassembled WGS sequence"/>
</dbReference>
<dbReference type="GO" id="GO:0005886">
    <property type="term" value="C:plasma membrane"/>
    <property type="evidence" value="ECO:0007669"/>
    <property type="project" value="UniProtKB-SubCell"/>
</dbReference>
<evidence type="ECO:0000256" key="5">
    <source>
        <dbReference type="ARBA" id="ARBA00023136"/>
    </source>
</evidence>
<protein>
    <submittedName>
        <fullName evidence="7">Branched-chain amino acid transport system / permease component family protein</fullName>
    </submittedName>
</protein>
<comment type="subcellular location">
    <subcellularLocation>
        <location evidence="1">Cell membrane</location>
        <topology evidence="1">Multi-pass membrane protein</topology>
    </subcellularLocation>
</comment>
<evidence type="ECO:0000256" key="2">
    <source>
        <dbReference type="ARBA" id="ARBA00022475"/>
    </source>
</evidence>
<dbReference type="RefSeq" id="WP_094515331.1">
    <property type="nucleotide sequence ID" value="NZ_JBHEEP010000020.1"/>
</dbReference>
<dbReference type="CDD" id="cd06579">
    <property type="entry name" value="TM_PBP1_transp_AraH_like"/>
    <property type="match status" value="1"/>
</dbReference>
<dbReference type="PANTHER" id="PTHR32196">
    <property type="entry name" value="ABC TRANSPORTER PERMEASE PROTEIN YPHD-RELATED-RELATED"/>
    <property type="match status" value="1"/>
</dbReference>
<evidence type="ECO:0000256" key="4">
    <source>
        <dbReference type="ARBA" id="ARBA00022989"/>
    </source>
</evidence>
<evidence type="ECO:0000256" key="6">
    <source>
        <dbReference type="SAM" id="Phobius"/>
    </source>
</evidence>
<feature type="transmembrane region" description="Helical" evidence="6">
    <location>
        <begin position="123"/>
        <end position="141"/>
    </location>
</feature>
<reference evidence="7 8" key="1">
    <citation type="submission" date="2017-07" db="EMBL/GenBank/DDBJ databases">
        <title>Draft genome of Ochrobactrum lupini type strain LUP21.</title>
        <authorList>
            <person name="Krzyzanowska D.M."/>
            <person name="Jafra S."/>
        </authorList>
    </citation>
    <scope>NUCLEOTIDE SEQUENCE [LARGE SCALE GENOMIC DNA]</scope>
    <source>
        <strain evidence="7 8">LUP21</strain>
    </source>
</reference>
<feature type="transmembrane region" description="Helical" evidence="6">
    <location>
        <begin position="170"/>
        <end position="190"/>
    </location>
</feature>
<keyword evidence="5 6" id="KW-0472">Membrane</keyword>
<feature type="transmembrane region" description="Helical" evidence="6">
    <location>
        <begin position="219"/>
        <end position="239"/>
    </location>
</feature>
<sequence>MLHNPKFSKFLETYGIVVVVIVMMTALAIIKPGVFLSAENLSNILKQNASLALLALGMLLVIITGGIDLSVGSTMALAMVCIAMAAQAGVPWPICLLVGPVVGLAVGYINGAGLTKLRLPHPFIMTLGTLNIARGLTYLLTGGAPVSGLQPEVRYLGIAYWDLGLFAPPAGLPVSLVVVLVSAVLVWLFLNYTSTGRHIYAIGGNPQAARVSGVNVDRILVLVYMICGFFAGLAGLLLVGRSGSGFPNAGIGIELDAIAAVIIGGASFFGGRGTVLGVLAGVLIMGLLRNGLNINNVSAFWQMILIGFVIIIAVYIDVLRKHASVRR</sequence>
<feature type="transmembrane region" description="Helical" evidence="6">
    <location>
        <begin position="12"/>
        <end position="30"/>
    </location>
</feature>
<feature type="transmembrane region" description="Helical" evidence="6">
    <location>
        <begin position="251"/>
        <end position="269"/>
    </location>
</feature>
<keyword evidence="2" id="KW-1003">Cell membrane</keyword>
<feature type="transmembrane region" description="Helical" evidence="6">
    <location>
        <begin position="51"/>
        <end position="78"/>
    </location>
</feature>
<keyword evidence="3 6" id="KW-0812">Transmembrane</keyword>
<evidence type="ECO:0000313" key="8">
    <source>
        <dbReference type="Proteomes" id="UP000216363"/>
    </source>
</evidence>
<proteinExistence type="predicted"/>